<organism evidence="2 3">
    <name type="scientific">Pogonophryne albipinna</name>
    <dbReference type="NCBI Taxonomy" id="1090488"/>
    <lineage>
        <taxon>Eukaryota</taxon>
        <taxon>Metazoa</taxon>
        <taxon>Chordata</taxon>
        <taxon>Craniata</taxon>
        <taxon>Vertebrata</taxon>
        <taxon>Euteleostomi</taxon>
        <taxon>Actinopterygii</taxon>
        <taxon>Neopterygii</taxon>
        <taxon>Teleostei</taxon>
        <taxon>Neoteleostei</taxon>
        <taxon>Acanthomorphata</taxon>
        <taxon>Eupercaria</taxon>
        <taxon>Perciformes</taxon>
        <taxon>Notothenioidei</taxon>
        <taxon>Pogonophryne</taxon>
    </lineage>
</organism>
<keyword evidence="3" id="KW-1185">Reference proteome</keyword>
<feature type="non-terminal residue" evidence="2">
    <location>
        <position position="1"/>
    </location>
</feature>
<feature type="compositionally biased region" description="Basic and acidic residues" evidence="1">
    <location>
        <begin position="1"/>
        <end position="36"/>
    </location>
</feature>
<dbReference type="Proteomes" id="UP001219934">
    <property type="component" value="Unassembled WGS sequence"/>
</dbReference>
<dbReference type="EMBL" id="JAPTMU010000024">
    <property type="protein sequence ID" value="KAJ4923785.1"/>
    <property type="molecule type" value="Genomic_DNA"/>
</dbReference>
<proteinExistence type="predicted"/>
<accession>A0AAD6AFT2</accession>
<reference evidence="2" key="1">
    <citation type="submission" date="2022-11" db="EMBL/GenBank/DDBJ databases">
        <title>Chromosome-level genome of Pogonophryne albipinna.</title>
        <authorList>
            <person name="Jo E."/>
        </authorList>
    </citation>
    <scope>NUCLEOTIDE SEQUENCE</scope>
    <source>
        <strain evidence="2">SGF0006</strain>
        <tissue evidence="2">Muscle</tissue>
    </source>
</reference>
<evidence type="ECO:0000313" key="3">
    <source>
        <dbReference type="Proteomes" id="UP001219934"/>
    </source>
</evidence>
<protein>
    <submittedName>
        <fullName evidence="2">Uncharacterized protein</fullName>
    </submittedName>
</protein>
<sequence>MAACTERVRHVEGASRPPRKEHFTDQSEAALSERKVTSYICGPITGRRKSRPSLPQPERARRRARRTRSSRSGSRTHAEEALGLQLGGRISVSSPSRGDPAPPQAHSTCPPSD</sequence>
<gene>
    <name evidence="2" type="ORF">JOQ06_028040</name>
</gene>
<name>A0AAD6AFT2_9TELE</name>
<dbReference type="AlphaFoldDB" id="A0AAD6AFT2"/>
<comment type="caution">
    <text evidence="2">The sequence shown here is derived from an EMBL/GenBank/DDBJ whole genome shotgun (WGS) entry which is preliminary data.</text>
</comment>
<evidence type="ECO:0000256" key="1">
    <source>
        <dbReference type="SAM" id="MobiDB-lite"/>
    </source>
</evidence>
<feature type="compositionally biased region" description="Basic residues" evidence="1">
    <location>
        <begin position="60"/>
        <end position="69"/>
    </location>
</feature>
<feature type="region of interest" description="Disordered" evidence="1">
    <location>
        <begin position="1"/>
        <end position="113"/>
    </location>
</feature>
<evidence type="ECO:0000313" key="2">
    <source>
        <dbReference type="EMBL" id="KAJ4923785.1"/>
    </source>
</evidence>